<dbReference type="GO" id="GO:0005886">
    <property type="term" value="C:plasma membrane"/>
    <property type="evidence" value="ECO:0007669"/>
    <property type="project" value="UniProtKB-SubCell"/>
</dbReference>
<dbReference type="FunFam" id="1.10.506.10:FF:000027">
    <property type="entry name" value="Plexin A, isoform B"/>
    <property type="match status" value="1"/>
</dbReference>
<accession>A0A1A9ZLI1</accession>
<dbReference type="Pfam" id="PF20170">
    <property type="entry name" value="Plexin_RBD"/>
    <property type="match status" value="1"/>
</dbReference>
<dbReference type="Gene3D" id="2.60.40.10">
    <property type="entry name" value="Immunoglobulins"/>
    <property type="match status" value="4"/>
</dbReference>
<dbReference type="CDD" id="cd11236">
    <property type="entry name" value="Sema_plexin_like"/>
    <property type="match status" value="1"/>
</dbReference>
<dbReference type="InterPro" id="IPR002909">
    <property type="entry name" value="IPT_dom"/>
</dbReference>
<dbReference type="FunFam" id="3.10.20.90:FF:000248">
    <property type="entry name" value="Plexin A, isoform B"/>
    <property type="match status" value="1"/>
</dbReference>
<comment type="similarity">
    <text evidence="2">Belongs to the plexin family.</text>
</comment>
<evidence type="ECO:0000313" key="18">
    <source>
        <dbReference type="EnsemblMetazoa" id="GPAI018362-PA"/>
    </source>
</evidence>
<dbReference type="PROSITE" id="PS51004">
    <property type="entry name" value="SEMA"/>
    <property type="match status" value="1"/>
</dbReference>
<dbReference type="Pfam" id="PF17960">
    <property type="entry name" value="TIG_plexin"/>
    <property type="match status" value="1"/>
</dbReference>
<dbReference type="SMART" id="SM00429">
    <property type="entry name" value="IPT"/>
    <property type="match status" value="3"/>
</dbReference>
<keyword evidence="3" id="KW-1003">Cell membrane</keyword>
<dbReference type="SMART" id="SM00423">
    <property type="entry name" value="PSI"/>
    <property type="match status" value="3"/>
</dbReference>
<dbReference type="GO" id="GO:0002116">
    <property type="term" value="C:semaphorin receptor complex"/>
    <property type="evidence" value="ECO:0007669"/>
    <property type="project" value="TreeGrafter"/>
</dbReference>
<evidence type="ECO:0000256" key="8">
    <source>
        <dbReference type="ARBA" id="ARBA00022902"/>
    </source>
</evidence>
<evidence type="ECO:0000256" key="11">
    <source>
        <dbReference type="ARBA" id="ARBA00023157"/>
    </source>
</evidence>
<evidence type="ECO:0000256" key="6">
    <source>
        <dbReference type="ARBA" id="ARBA00022737"/>
    </source>
</evidence>
<proteinExistence type="inferred from homology"/>
<dbReference type="SUPFAM" id="SSF103575">
    <property type="entry name" value="Plexin repeat"/>
    <property type="match status" value="2"/>
</dbReference>
<keyword evidence="7" id="KW-0221">Differentiation</keyword>
<evidence type="ECO:0000313" key="19">
    <source>
        <dbReference type="Proteomes" id="UP000092445"/>
    </source>
</evidence>
<dbReference type="GO" id="GO:0017154">
    <property type="term" value="F:semaphorin receptor activity"/>
    <property type="evidence" value="ECO:0007669"/>
    <property type="project" value="InterPro"/>
</dbReference>
<feature type="compositionally biased region" description="Acidic residues" evidence="14">
    <location>
        <begin position="1301"/>
        <end position="1311"/>
    </location>
</feature>
<evidence type="ECO:0000259" key="17">
    <source>
        <dbReference type="PROSITE" id="PS51004"/>
    </source>
</evidence>
<dbReference type="Proteomes" id="UP000092445">
    <property type="component" value="Unassembled WGS sequence"/>
</dbReference>
<dbReference type="CDD" id="cd01180">
    <property type="entry name" value="IPT_plexin_repeat1"/>
    <property type="match status" value="1"/>
</dbReference>
<dbReference type="FunFam" id="1.10.506.10:FF:000005">
    <property type="entry name" value="Plexin A1"/>
    <property type="match status" value="1"/>
</dbReference>
<dbReference type="PANTHER" id="PTHR22625:SF70">
    <property type="entry name" value="PLEXIN A, ISOFORM A"/>
    <property type="match status" value="1"/>
</dbReference>
<dbReference type="InterPro" id="IPR031148">
    <property type="entry name" value="Plexin"/>
</dbReference>
<dbReference type="Gene3D" id="2.130.10.10">
    <property type="entry name" value="YVTN repeat-like/Quinoprotein amine dehydrogenase"/>
    <property type="match status" value="1"/>
</dbReference>
<evidence type="ECO:0000256" key="5">
    <source>
        <dbReference type="ARBA" id="ARBA00022729"/>
    </source>
</evidence>
<feature type="transmembrane region" description="Helical" evidence="15">
    <location>
        <begin position="1349"/>
        <end position="1371"/>
    </location>
</feature>
<sequence>MKLVMCILLTWMMQCVTSLRNINMQQSSQSSTSTIFKSFPLDNSSNSSRTVTATKLPFQVSVTASSLTLKSSVFFKIGDFEVADLRLENMRSGDIGEERTNTTSSRIQFQSRTNISGTNKNYSNIITHVANFDTSLNHLVVDSVTGRVYVGGVNRLYQLSPDLEVHETVKTGPKNDSVECTILDCPLHAVRRLTDNYNKVLLIDRATSRLIVCGSLFQGTCTVRNLQNISIVEQEVPDAVVANDANSSTVAFIAPGPPQHPVTNVMYVGVTYTNNSPYRSEIPAVASRSLEKSKMFQIASSAVTTGTRTFINSYARESYLVTYIYGFSSERFSYFLTTQLKHNHHSTPKEYITKLVRICQEDSNYYSYTEIPVDCISTEHGGTKYNLVQAAYLGKPSTDLANSLSITPQDDVLFGVFSEGRGNVSTDNSAICIYSLKAIRRKFMQNIKSCFNGVGSRGLDFISPNMDCVPTKLQTIGEDFCGLDVNSPLGGDQPITAVPVAVLRDNLTSIAATSTSGYTVVFVGTGIGYLKKVVVESSTVANEYANIPINIGSPINRDMHFDNQNLHIYLMSRTQVVKVKVYDCLGYKTCGECLGARDPYCGWCSLENKCSPRSACQNEVNDPLYWVSYKTGKCTTITSVMPHQLQRTTARTLELTIDHLPQLKENLVCAFTTEEKALFTNATKKRNGVNCTTPRTDMLPQIEQGKHHFTAKLSVRTRNGPDLVSTDFTFFDCSTHSSCTRCVSSEFPCDWCVEAHRCTHDTAENCRNDILVTGVSRIGPSYRSGPGFCPTINATGDGSEVLVAAGTSKSIKVKVHIIGQFIVQTRFVCQFNIEGRVTSLNAQLLGDTIYCDNMEFQYTSRSPNLTATFAVIWGGSKPLDNPHDIHVVIYRCRDMADSCGMCLALPEKYNCGWCSSTNTCEVEEQCNKNNEGKTDWLNRMETCPNPQIHSFSPKTGPWEGGTNITILGINLGKNFTDIYSGVRIAGINCMPFQQYYIDTKQIVCTVDSPGVQMYRSGRIVVQIGDYRGESKEDYEFVDPKITNFSPKYGPVSGGTQIRIIGKYLNAGSRIQAFINEHLPCEILSVDVNQATCRTSPSPGIIEGRLKMMFDNGPREFNEYNYKYVLDPTVEQVSSGPSGQLKVPKGIPAGGIQISVVGTQFNYIQNPNMYVIFKNKTFVSQCSVLTATEMVCDSPVIDTDNHFLDAEKPEMLEYGFFMDNVLQVQNLSSKHKNFFELYPNPIYHNFEERVKYYKSEYLTINGRNLDRACRESDVLVFIGKKGTCNITSLSRQQLTCRPPAEPFDEDDEDNGNSDDSGPEVIVRIGRSLEYRIGVLSYASPNLMHDLGKNAFFVVIAGIILIVLIFVALLVAYKKKTSESNRVLRNMQEQMDILELRVAAECKEAFAELQTEMTDLTGDLTSGGIPFLDYRTYAMKILFPNHEDHIVLQWERPELLRKEKGLRLFGQLIMNKTFLLLFIRTLESNRYFSMRERVNVASLIMVTLQSKLEYCTDILKTLLGDLIEKCIEGKSHPKLLLRRTESVAEKMLSAWFTFLLYKFLKECAGEPLYMLFRAVKGQVDKGPVDACTHEARYSLSEEKLIRQLIDFRPMTVCASIIQQQIFCNNMDMLPSHTENVPVKVLDCDTIGQVKEKCLDTIYRNTPASQRPRKDDLDLEWRTGASGRVILYDEDTTSKTENEWKKINTLQHYNVPDVATLSLVPKQSSIYNFSILSDKNEKSHKYETLNLSKYTSSSPTFSRAGSPLNNELHENGIKYWHLVKHHDNDLQKEGERVNKLVSEIYLTRLLATKGTLQKFVDDLFETIFSTAHRGSALPLAIKYMFDFLDDQALLHGITDPEVVHTWKSNSLPLRFWVNLIKNPNFVFDIHKSNIVDSCLSVVAQTFMDSCSTSDHRLGKDSPSSKLLYAKDIPEYRKWVDRYYRDIREMPPISDQDMNAMFAEESRKYVSFLMKSETSADIMATPKINRWNLANADKMRRKGLVKHSELLITSNSIPHTFIQLHTTEFNTNCALHELYTYAVKYNEQLTVTLEEDEFSQKQRLAFKLEQVHNIMSAE</sequence>
<evidence type="ECO:0000256" key="16">
    <source>
        <dbReference type="SAM" id="SignalP"/>
    </source>
</evidence>
<comment type="caution">
    <text evidence="13">Lacks conserved residue(s) required for the propagation of feature annotation.</text>
</comment>
<name>A0A1A9ZLI1_GLOPL</name>
<dbReference type="Pfam" id="PF24479">
    <property type="entry name" value="PSI_PlexinA-B"/>
    <property type="match status" value="1"/>
</dbReference>
<feature type="chain" id="PRO_5008403007" description="Sema domain-containing protein" evidence="16">
    <location>
        <begin position="19"/>
        <end position="2070"/>
    </location>
</feature>
<keyword evidence="9 15" id="KW-1133">Transmembrane helix</keyword>
<dbReference type="GO" id="GO:0030334">
    <property type="term" value="P:regulation of cell migration"/>
    <property type="evidence" value="ECO:0007669"/>
    <property type="project" value="TreeGrafter"/>
</dbReference>
<dbReference type="InterPro" id="IPR036352">
    <property type="entry name" value="Semap_dom_sf"/>
</dbReference>
<feature type="transmembrane region" description="Helical" evidence="15">
    <location>
        <begin position="1460"/>
        <end position="1480"/>
    </location>
</feature>
<protein>
    <recommendedName>
        <fullName evidence="17">Sema domain-containing protein</fullName>
    </recommendedName>
</protein>
<dbReference type="InterPro" id="IPR041019">
    <property type="entry name" value="TIG1_plexin"/>
</dbReference>
<dbReference type="FunFam" id="2.60.40.10:FF:001496">
    <property type="entry name" value="Plexin A, isoform B"/>
    <property type="match status" value="1"/>
</dbReference>
<dbReference type="InterPro" id="IPR016201">
    <property type="entry name" value="PSI"/>
</dbReference>
<dbReference type="Gene3D" id="1.10.506.10">
    <property type="entry name" value="GTPase Activation - p120gap, domain 1"/>
    <property type="match status" value="2"/>
</dbReference>
<evidence type="ECO:0000256" key="9">
    <source>
        <dbReference type="ARBA" id="ARBA00022989"/>
    </source>
</evidence>
<dbReference type="InterPro" id="IPR002165">
    <property type="entry name" value="Plexin_repeat"/>
</dbReference>
<dbReference type="STRING" id="7398.A0A1A9ZLI1"/>
<reference evidence="18" key="2">
    <citation type="submission" date="2020-05" db="UniProtKB">
        <authorList>
            <consortium name="EnsemblMetazoa"/>
        </authorList>
    </citation>
    <scope>IDENTIFICATION</scope>
    <source>
        <strain evidence="18">IAEA</strain>
    </source>
</reference>
<reference evidence="19" key="1">
    <citation type="submission" date="2014-03" db="EMBL/GenBank/DDBJ databases">
        <authorList>
            <person name="Aksoy S."/>
            <person name="Warren W."/>
            <person name="Wilson R.K."/>
        </authorList>
    </citation>
    <scope>NUCLEOTIDE SEQUENCE [LARGE SCALE GENOMIC DNA]</scope>
    <source>
        <strain evidence="19">IAEA</strain>
    </source>
</reference>
<keyword evidence="5 16" id="KW-0732">Signal</keyword>
<dbReference type="SUPFAM" id="SSF48350">
    <property type="entry name" value="GTPase activation domain, GAP"/>
    <property type="match status" value="1"/>
</dbReference>
<dbReference type="SUPFAM" id="SSF81296">
    <property type="entry name" value="E set domains"/>
    <property type="match status" value="3"/>
</dbReference>
<keyword evidence="12" id="KW-0325">Glycoprotein</keyword>
<dbReference type="InterPro" id="IPR013783">
    <property type="entry name" value="Ig-like_fold"/>
</dbReference>
<feature type="domain" description="Sema" evidence="17">
    <location>
        <begin position="112"/>
        <end position="581"/>
    </location>
</feature>
<keyword evidence="10 15" id="KW-0472">Membrane</keyword>
<keyword evidence="6" id="KW-0677">Repeat</keyword>
<dbReference type="FunFam" id="2.60.40.10:FF:001688">
    <property type="entry name" value="GM13016"/>
    <property type="match status" value="1"/>
</dbReference>
<evidence type="ECO:0000256" key="7">
    <source>
        <dbReference type="ARBA" id="ARBA00022782"/>
    </source>
</evidence>
<feature type="signal peptide" evidence="16">
    <location>
        <begin position="1"/>
        <end position="18"/>
    </location>
</feature>
<dbReference type="EnsemblMetazoa" id="GPAI018362-RA">
    <property type="protein sequence ID" value="GPAI018362-PA"/>
    <property type="gene ID" value="GPAI018362"/>
</dbReference>
<evidence type="ECO:0000256" key="13">
    <source>
        <dbReference type="PROSITE-ProRule" id="PRU00352"/>
    </source>
</evidence>
<dbReference type="SUPFAM" id="SSF101912">
    <property type="entry name" value="Sema domain"/>
    <property type="match status" value="1"/>
</dbReference>
<keyword evidence="8" id="KW-0524">Neurogenesis</keyword>
<dbReference type="GO" id="GO:0048468">
    <property type="term" value="P:cell development"/>
    <property type="evidence" value="ECO:0007669"/>
    <property type="project" value="UniProtKB-ARBA"/>
</dbReference>
<dbReference type="FunFam" id="2.60.40.10:FF:001556">
    <property type="entry name" value="Plexin A, isoform B"/>
    <property type="match status" value="1"/>
</dbReference>
<keyword evidence="19" id="KW-1185">Reference proteome</keyword>
<dbReference type="InterPro" id="IPR014756">
    <property type="entry name" value="Ig_E-set"/>
</dbReference>
<evidence type="ECO:0000256" key="15">
    <source>
        <dbReference type="SAM" id="Phobius"/>
    </source>
</evidence>
<evidence type="ECO:0000256" key="10">
    <source>
        <dbReference type="ARBA" id="ARBA00023136"/>
    </source>
</evidence>
<evidence type="ECO:0000256" key="12">
    <source>
        <dbReference type="ARBA" id="ARBA00023180"/>
    </source>
</evidence>
<comment type="subcellular location">
    <subcellularLocation>
        <location evidence="1">Cell membrane</location>
        <topology evidence="1">Single-pass type I membrane protein</topology>
    </subcellularLocation>
</comment>
<dbReference type="VEuPathDB" id="VectorBase:GPAI018362"/>
<evidence type="ECO:0000256" key="1">
    <source>
        <dbReference type="ARBA" id="ARBA00004251"/>
    </source>
</evidence>
<dbReference type="PANTHER" id="PTHR22625">
    <property type="entry name" value="PLEXIN"/>
    <property type="match status" value="1"/>
</dbReference>
<evidence type="ECO:0000256" key="14">
    <source>
        <dbReference type="SAM" id="MobiDB-lite"/>
    </source>
</evidence>
<dbReference type="InterPro" id="IPR041362">
    <property type="entry name" value="TIG2_plexin"/>
</dbReference>
<organism evidence="18 19">
    <name type="scientific">Glossina pallidipes</name>
    <name type="common">Tsetse fly</name>
    <dbReference type="NCBI Taxonomy" id="7398"/>
    <lineage>
        <taxon>Eukaryota</taxon>
        <taxon>Metazoa</taxon>
        <taxon>Ecdysozoa</taxon>
        <taxon>Arthropoda</taxon>
        <taxon>Hexapoda</taxon>
        <taxon>Insecta</taxon>
        <taxon>Pterygota</taxon>
        <taxon>Neoptera</taxon>
        <taxon>Endopterygota</taxon>
        <taxon>Diptera</taxon>
        <taxon>Brachycera</taxon>
        <taxon>Muscomorpha</taxon>
        <taxon>Hippoboscoidea</taxon>
        <taxon>Glossinidae</taxon>
        <taxon>Glossina</taxon>
    </lineage>
</organism>
<dbReference type="FunFam" id="2.60.40.10:FF:001407">
    <property type="entry name" value="Plexin A, isoform B"/>
    <property type="match status" value="1"/>
</dbReference>
<evidence type="ECO:0000256" key="2">
    <source>
        <dbReference type="ARBA" id="ARBA00010297"/>
    </source>
</evidence>
<evidence type="ECO:0000256" key="4">
    <source>
        <dbReference type="ARBA" id="ARBA00022692"/>
    </source>
</evidence>
<dbReference type="CDD" id="cd01179">
    <property type="entry name" value="IPT_plexin_repeat2"/>
    <property type="match status" value="1"/>
</dbReference>
<dbReference type="InterPro" id="IPR008936">
    <property type="entry name" value="Rho_GTPase_activation_prot"/>
</dbReference>
<dbReference type="Pfam" id="PF08337">
    <property type="entry name" value="Plexin_cytopl"/>
    <property type="match status" value="1"/>
</dbReference>
<dbReference type="Pfam" id="PF18020">
    <property type="entry name" value="TIG_2"/>
    <property type="match status" value="1"/>
</dbReference>
<dbReference type="InterPro" id="IPR015943">
    <property type="entry name" value="WD40/YVTN_repeat-like_dom_sf"/>
</dbReference>
<dbReference type="FunFam" id="2.130.10.10:FF:000451">
    <property type="entry name" value="Plexin A4, B"/>
    <property type="match status" value="1"/>
</dbReference>
<dbReference type="InterPro" id="IPR013548">
    <property type="entry name" value="Plexin_cytoplasmic_RasGAP_dom"/>
</dbReference>
<keyword evidence="11" id="KW-1015">Disulfide bond</keyword>
<feature type="region of interest" description="Disordered" evidence="14">
    <location>
        <begin position="1295"/>
        <end position="1317"/>
    </location>
</feature>
<dbReference type="Pfam" id="PF01403">
    <property type="entry name" value="Sema"/>
    <property type="match status" value="1"/>
</dbReference>
<dbReference type="Pfam" id="PF01437">
    <property type="entry name" value="PSI"/>
    <property type="match status" value="2"/>
</dbReference>
<keyword evidence="4 15" id="KW-0812">Transmembrane</keyword>
<dbReference type="Pfam" id="PF01833">
    <property type="entry name" value="TIG"/>
    <property type="match status" value="2"/>
</dbReference>
<dbReference type="Gene3D" id="3.10.20.90">
    <property type="entry name" value="Phosphatidylinositol 3-kinase Catalytic Subunit, Chain A, domain 1"/>
    <property type="match status" value="1"/>
</dbReference>
<dbReference type="GO" id="GO:0007399">
    <property type="term" value="P:nervous system development"/>
    <property type="evidence" value="ECO:0007669"/>
    <property type="project" value="UniProtKB-KW"/>
</dbReference>
<dbReference type="InterPro" id="IPR046800">
    <property type="entry name" value="Plexin_RBD"/>
</dbReference>
<dbReference type="SMART" id="SM00630">
    <property type="entry name" value="Sema"/>
    <property type="match status" value="1"/>
</dbReference>
<dbReference type="InterPro" id="IPR001627">
    <property type="entry name" value="Semap_dom"/>
</dbReference>
<dbReference type="CDD" id="cd12790">
    <property type="entry name" value="RasGAP_plexin_A"/>
    <property type="match status" value="1"/>
</dbReference>
<evidence type="ECO:0000256" key="3">
    <source>
        <dbReference type="ARBA" id="ARBA00022475"/>
    </source>
</evidence>